<proteinExistence type="predicted"/>
<dbReference type="PANTHER" id="PTHR31084">
    <property type="entry name" value="ALPHA-L-FUCOSIDASE 2"/>
    <property type="match status" value="1"/>
</dbReference>
<keyword evidence="3" id="KW-1185">Reference proteome</keyword>
<dbReference type="SUPFAM" id="SSF48208">
    <property type="entry name" value="Six-hairpin glycosidases"/>
    <property type="match status" value="1"/>
</dbReference>
<dbReference type="Pfam" id="PF21307">
    <property type="entry name" value="Glyco_hydro_95_C"/>
    <property type="match status" value="1"/>
</dbReference>
<dbReference type="InterPro" id="IPR006311">
    <property type="entry name" value="TAT_signal"/>
</dbReference>
<accession>A0A505D633</accession>
<dbReference type="PROSITE" id="PS50231">
    <property type="entry name" value="RICIN_B_LECTIN"/>
    <property type="match status" value="1"/>
</dbReference>
<dbReference type="CDD" id="cd00161">
    <property type="entry name" value="beta-trefoil_Ricin-like"/>
    <property type="match status" value="1"/>
</dbReference>
<dbReference type="InterPro" id="IPR027414">
    <property type="entry name" value="GH95_N_dom"/>
</dbReference>
<name>A0A505D633_9ACTN</name>
<dbReference type="InterPro" id="IPR012341">
    <property type="entry name" value="6hp_glycosidase-like_sf"/>
</dbReference>
<dbReference type="AlphaFoldDB" id="A0A505D633"/>
<protein>
    <submittedName>
        <fullName evidence="2">Lectin</fullName>
    </submittedName>
</protein>
<dbReference type="OrthoDB" id="9802600at2"/>
<evidence type="ECO:0000313" key="2">
    <source>
        <dbReference type="EMBL" id="TPQ19234.1"/>
    </source>
</evidence>
<feature type="domain" description="Ricin B lectin" evidence="1">
    <location>
        <begin position="827"/>
        <end position="965"/>
    </location>
</feature>
<dbReference type="InterPro" id="IPR054363">
    <property type="entry name" value="GH95_cat"/>
</dbReference>
<comment type="caution">
    <text evidence="2">The sequence shown here is derived from an EMBL/GenBank/DDBJ whole genome shotgun (WGS) entry which is preliminary data.</text>
</comment>
<gene>
    <name evidence="2" type="ORF">FGD71_027260</name>
</gene>
<reference evidence="2 3" key="1">
    <citation type="submission" date="2019-06" db="EMBL/GenBank/DDBJ databases">
        <title>Streptomyces sporangiiformans sp. nov., a novel actinomycete isolated from soil in Mount Song.</title>
        <authorList>
            <person name="Han L."/>
        </authorList>
    </citation>
    <scope>NUCLEOTIDE SEQUENCE [LARGE SCALE GENOMIC DNA]</scope>
    <source>
        <strain evidence="2 3">NEAU-SSA 1</strain>
    </source>
</reference>
<dbReference type="Pfam" id="PF14498">
    <property type="entry name" value="Glyco_hyd_65N_2"/>
    <property type="match status" value="1"/>
</dbReference>
<dbReference type="SUPFAM" id="SSF50370">
    <property type="entry name" value="Ricin B-like lectins"/>
    <property type="match status" value="1"/>
</dbReference>
<dbReference type="Pfam" id="PF22124">
    <property type="entry name" value="Glyco_hydro_95_cat"/>
    <property type="match status" value="1"/>
</dbReference>
<dbReference type="EMBL" id="VCHX02000163">
    <property type="protein sequence ID" value="TPQ19234.1"/>
    <property type="molecule type" value="Genomic_DNA"/>
</dbReference>
<dbReference type="Gene3D" id="1.50.10.10">
    <property type="match status" value="1"/>
</dbReference>
<organism evidence="2 3">
    <name type="scientific">Streptomyces sporangiiformans</name>
    <dbReference type="NCBI Taxonomy" id="2315329"/>
    <lineage>
        <taxon>Bacteria</taxon>
        <taxon>Bacillati</taxon>
        <taxon>Actinomycetota</taxon>
        <taxon>Actinomycetes</taxon>
        <taxon>Kitasatosporales</taxon>
        <taxon>Streptomycetaceae</taxon>
        <taxon>Streptomyces</taxon>
    </lineage>
</organism>
<dbReference type="InterPro" id="IPR049053">
    <property type="entry name" value="AFCA-like_C"/>
</dbReference>
<dbReference type="PANTHER" id="PTHR31084:SF0">
    <property type="entry name" value="ALPHA-L-FUCOSIDASE 2"/>
    <property type="match status" value="1"/>
</dbReference>
<evidence type="ECO:0000313" key="3">
    <source>
        <dbReference type="Proteomes" id="UP000317378"/>
    </source>
</evidence>
<dbReference type="RefSeq" id="WP_119103171.1">
    <property type="nucleotide sequence ID" value="NZ_QXMJ01000163.1"/>
</dbReference>
<dbReference type="Pfam" id="PF14200">
    <property type="entry name" value="RicinB_lectin_2"/>
    <property type="match status" value="2"/>
</dbReference>
<dbReference type="Gene3D" id="2.70.98.50">
    <property type="entry name" value="putative glycoside hydrolase family protein from bacillus halodurans"/>
    <property type="match status" value="1"/>
</dbReference>
<dbReference type="InterPro" id="IPR013780">
    <property type="entry name" value="Glyco_hydro_b"/>
</dbReference>
<evidence type="ECO:0000259" key="1">
    <source>
        <dbReference type="SMART" id="SM00458"/>
    </source>
</evidence>
<dbReference type="InterPro" id="IPR000772">
    <property type="entry name" value="Ricin_B_lectin"/>
</dbReference>
<dbReference type="Gene3D" id="2.60.40.1180">
    <property type="entry name" value="Golgi alpha-mannosidase II"/>
    <property type="match status" value="1"/>
</dbReference>
<dbReference type="SMART" id="SM00458">
    <property type="entry name" value="RICIN"/>
    <property type="match status" value="1"/>
</dbReference>
<dbReference type="PROSITE" id="PS51318">
    <property type="entry name" value="TAT"/>
    <property type="match status" value="1"/>
</dbReference>
<dbReference type="InterPro" id="IPR008928">
    <property type="entry name" value="6-hairpin_glycosidase_sf"/>
</dbReference>
<dbReference type="GO" id="GO:0004560">
    <property type="term" value="F:alpha-L-fucosidase activity"/>
    <property type="evidence" value="ECO:0007669"/>
    <property type="project" value="TreeGrafter"/>
</dbReference>
<dbReference type="InterPro" id="IPR035992">
    <property type="entry name" value="Ricin_B-like_lectins"/>
</dbReference>
<dbReference type="Gene3D" id="2.80.10.50">
    <property type="match status" value="2"/>
</dbReference>
<sequence length="967" mass="103999">MSLPDLPLDRRRFLTTAALAAGAAALPGLVFAGRAAAAVPPQVTLPDRGIWDNATASAWTDGFLSGNGEYGAVYYGAPTLEKMILNHHRFVLPNGTRNVMPPVLSGKLEAARDQALAGDYSGASTTFAGGWSLRWTQTFHPGYELQLSTPGMTTVNDFARVTDFRTGEITHTWTDRYGTWKRHVFVSRADQVIVHELLPATGRTVDTTISVNTALTGVPTRVSFSTTATATVAGGDGYLNLRGTYPSGGAYGYEGVTRVVVSGSGSSVTADGQTLVVAKATRVLLLTKLGRYETSTDWNSRPLQTALAALTADYATLLGRHAPKHQAMYDRSSIDLNVSAADRRLATGELIARQNSNASAVDVALLERMYDSGRYLFISSSGVLPPRLTGIWTGTWNGSWADDFTTDANVNLQVAGGNILDLTDAMQGYFDLILGQLAHWRDNATNLYGARGFLAPSRTDGEYGHMLHFNNTSFPGEAWTGGADWLLYPLLEYYQVTGDSAFLKNKLGPALMELALFYEDFLTRTDSNGKAVFVPSFSMENSPLSTGQAFSINATGDIMAGRHALQAAIDAADTLGLEQGSGQGVQRWTTLLGKLPDYTVNSDGALAEWSWPGLTDRYNHRHVQHLYGAWPLHEINPEEEPDLVKYAAKALDKRGDQNYSAHGSLHRALARARLKDGPGVYGNLLKIYGRNMVWRSLMTSHNPNLDIYNCDAANAIPGVLGEALVYSRPGVLEILPALPDQLGKGTIKGVRGRNRITIQSLTWDTTARTATVKLTSDIDQNITFICRRGITSINTGATVTTSSLGNHARRVSLTAGTSTTITIGLLTGPFKLANRKSGKVMDVSGSSTSDGAPVIQYTWSGGANQQWKLLPDHDGSFRLSNVNSGKVLDVPGGSTSAGTALDQWSDTNGTIQWWKLVPAATSGYYRLVNVRSGLCADVQSGSTADGAKVIQWPANGGSNQEWQPVGL</sequence>
<dbReference type="GO" id="GO:0005975">
    <property type="term" value="P:carbohydrate metabolic process"/>
    <property type="evidence" value="ECO:0007669"/>
    <property type="project" value="InterPro"/>
</dbReference>
<dbReference type="Proteomes" id="UP000317378">
    <property type="component" value="Unassembled WGS sequence"/>
</dbReference>